<evidence type="ECO:0000256" key="3">
    <source>
        <dbReference type="SAM" id="SignalP"/>
    </source>
</evidence>
<feature type="chain" id="PRO_5043834546" evidence="3">
    <location>
        <begin position="27"/>
        <end position="1663"/>
    </location>
</feature>
<keyword evidence="5" id="KW-1185">Reference proteome</keyword>
<dbReference type="Gene3D" id="2.60.40.4270">
    <property type="entry name" value="Listeria-Bacteroides repeat domain"/>
    <property type="match status" value="1"/>
</dbReference>
<dbReference type="Pfam" id="PF13306">
    <property type="entry name" value="LRR_5"/>
    <property type="match status" value="5"/>
</dbReference>
<dbReference type="Gene3D" id="3.80.10.10">
    <property type="entry name" value="Ribonuclease Inhibitor"/>
    <property type="match status" value="6"/>
</dbReference>
<dbReference type="PANTHER" id="PTHR45661">
    <property type="entry name" value="SURFACE ANTIGEN"/>
    <property type="match status" value="1"/>
</dbReference>
<dbReference type="GO" id="GO:0030313">
    <property type="term" value="C:cell envelope"/>
    <property type="evidence" value="ECO:0007669"/>
    <property type="project" value="UniProtKB-SubCell"/>
</dbReference>
<protein>
    <submittedName>
        <fullName evidence="4">Leucine-rich repeat protein</fullName>
    </submittedName>
</protein>
<dbReference type="InterPro" id="IPR042229">
    <property type="entry name" value="Listeria/Bacterioides_rpt_sf"/>
</dbReference>
<sequence length="1663" mass="181794">MKRKLALMLTMTLLAGSLDSGMLVSAADFSAEESVEQAVEEEPQPTEENGAEELTDAEEELPSDEAAASETEQVDDPGEDGSEMTESGVNEADISTELETEPETDPELEEEPESLAEDPGSAEVEEAQLEDGSEDTLSGGADNAGFEWNGLRCISNEKGEVTIKAVINDDHYDKNNNKIKSDRCAYVNGNIPSSINGKPVVRIDTGAFSDCINMTSLNIPDSVKEIGRGAFSGCTSLSSICIPDNGVVVEAGAFERCTSLTRIHIPASMVTHGYVGESPAYPGIFAGDAGLTTVTFGKGITKIAKGLFLQCSGVRKIVVPDTVKNIEAYAFRSCSALTEVILPEGLENIYNGAFSYSKSLTSVKLPSTLKFLDVGAFGDCTGLTTINIPPKMKTHDTTAANRQWPGPFYGCKNLKNVTLDNGMEEVPRGIFYAPSGDIGLEEIVIPDSVKWIGYSAFFGCKNLKKVTLSKKLEGIDSEAFQNCKNMKLSERDLPKTLKTIRDNVFANCTSLENVVLPDSLEYLGISVFYNCQSLTEVNIPAGVETNGATGNYYDMGGPFADCVNLKKVTFGKGIKKIPQGLFYRCTGIESIEIPSTVTEVDYIAFGRCVNLQKVVINSGLKVLWKEAFYKCEKLENLTLPSSVEDIKEYVFKDCKSLKWVMIPPSVKTMAWYNDITYLNEDTIFVNVSSDFAIKGSTGSFAEAYAKKFSIPFVSVGVTEKTTFKVTFDKNAKDAKLASKYKKKTVTNKCAYGKLPTPSRKNYYFLGWYTTPKEGGKRVTAGTKVNLKRDQKLYAHWAKADLTKAKISVGNCTWNGKPKTPKVTVKFYGQTLKEKTHYTVSYPSKKNIEPGKVIVTIKGKGVFAKSKSKKASFNIVKAKQTIKTKNVIFNVTETGKTKNLNVSARENPKISLSSDFSGITIVKGKKQVTLKKPGVATITVRAAETKHYKAASQKMKVVLQGRQNIKLVSKALKNDGKNSYTISSDNFNQPIKISVLGGAKYSCAVSNSGKTAAWYESGKGLMVRGQGKVVVTVTTKTSADQVYLASKRVFTINLTGKVQNSDWVFKQDSDGKVILMKYTGKAVNVTVPTTITIGMKMVRVKGLGDSVFEGQKIQKVVIAEEGVLTIGKKAFKNCTALKSVSLNRKTVSIGAEAFSGCKSLTSIDLPDGLKEISASLMKGCSSLSGSVYISKNAKKIGSSAFNGCAKIRTVMVYSNVTSVEANAFRGCNNINKVYYAGPKYKWAQIKIAGGNEKLTANVVFNAGGGVDSSVDTKLSTDDLFRKYPEFLNNTGFDKVTGDLQGEMFDALSADTSATSGFGTSTYWATVKSNMLNGFADSMCNLFNKAYGTDFSDDKLKQSLAMELIVETAESSMLTYGNDTLAEAYDIIHNTKDLSDHFFENGDTKYQLAMKLEGVTQYSRTELNDMLDWFYKKNDKGVSRWDTIDKTFNSADAIMSAGDYLMNFLTLVTVGRDCLDRLSYRLQADSSLKRGIDLLKQYYDQPLKTLMVDYASDRCMKKVKKMLTKSLTKVLDTVWTHKGYTGSCYVELAELIFNVTGTMIPGPTIEGYKQAWVSVSNTMTLRNSAMQLRNEIIQAKNNGGASNQQIGDYQLLMRTYLTCLKKSGGYVASVVRNPYVMQGHLARYDSALNYEAYISGCKSNAVYGK</sequence>
<feature type="compositionally biased region" description="Acidic residues" evidence="2">
    <location>
        <begin position="30"/>
        <end position="63"/>
    </location>
</feature>
<feature type="region of interest" description="Disordered" evidence="2">
    <location>
        <begin position="29"/>
        <end position="143"/>
    </location>
</feature>
<accession>A0AAW4WBR2</accession>
<proteinExistence type="predicted"/>
<comment type="subcellular location">
    <subcellularLocation>
        <location evidence="1">Cell envelope</location>
    </subcellularLocation>
</comment>
<dbReference type="Pfam" id="PF09479">
    <property type="entry name" value="Flg_new"/>
    <property type="match status" value="1"/>
</dbReference>
<evidence type="ECO:0000256" key="1">
    <source>
        <dbReference type="ARBA" id="ARBA00004196"/>
    </source>
</evidence>
<dbReference type="PANTHER" id="PTHR45661:SF3">
    <property type="entry name" value="IG-LIKE DOMAIN-CONTAINING PROTEIN"/>
    <property type="match status" value="1"/>
</dbReference>
<dbReference type="InterPro" id="IPR026906">
    <property type="entry name" value="LRR_5"/>
</dbReference>
<dbReference type="RefSeq" id="WP_227589118.1">
    <property type="nucleotide sequence ID" value="NZ_JAJEQQ010000035.1"/>
</dbReference>
<dbReference type="EMBL" id="JAJEQQ010000035">
    <property type="protein sequence ID" value="MCC2229099.1"/>
    <property type="molecule type" value="Genomic_DNA"/>
</dbReference>
<feature type="compositionally biased region" description="Acidic residues" evidence="2">
    <location>
        <begin position="123"/>
        <end position="134"/>
    </location>
</feature>
<dbReference type="SUPFAM" id="SSF52058">
    <property type="entry name" value="L domain-like"/>
    <property type="match status" value="3"/>
</dbReference>
<dbReference type="InterPro" id="IPR053139">
    <property type="entry name" value="Surface_bspA-like"/>
</dbReference>
<reference evidence="4 5" key="1">
    <citation type="submission" date="2021-10" db="EMBL/GenBank/DDBJ databases">
        <title>Anaerobic single-cell dispensing facilitates the cultivation of human gut bacteria.</title>
        <authorList>
            <person name="Afrizal A."/>
        </authorList>
    </citation>
    <scope>NUCLEOTIDE SEQUENCE [LARGE SCALE GENOMIC DNA]</scope>
    <source>
        <strain evidence="4 5">CLA-AA-H217</strain>
    </source>
</reference>
<feature type="compositionally biased region" description="Acidic residues" evidence="2">
    <location>
        <begin position="72"/>
        <end position="83"/>
    </location>
</feature>
<dbReference type="InterPro" id="IPR013378">
    <property type="entry name" value="InlB-like_B-rpt"/>
</dbReference>
<evidence type="ECO:0000313" key="5">
    <source>
        <dbReference type="Proteomes" id="UP001198612"/>
    </source>
</evidence>
<feature type="compositionally biased region" description="Acidic residues" evidence="2">
    <location>
        <begin position="94"/>
        <end position="116"/>
    </location>
</feature>
<comment type="caution">
    <text evidence="4">The sequence shown here is derived from an EMBL/GenBank/DDBJ whole genome shotgun (WGS) entry which is preliminary data.</text>
</comment>
<evidence type="ECO:0000256" key="2">
    <source>
        <dbReference type="SAM" id="MobiDB-lite"/>
    </source>
</evidence>
<organism evidence="4 5">
    <name type="scientific">Blautia fusiformis</name>
    <dbReference type="NCBI Taxonomy" id="2881264"/>
    <lineage>
        <taxon>Bacteria</taxon>
        <taxon>Bacillati</taxon>
        <taxon>Bacillota</taxon>
        <taxon>Clostridia</taxon>
        <taxon>Lachnospirales</taxon>
        <taxon>Lachnospiraceae</taxon>
        <taxon>Blautia</taxon>
    </lineage>
</organism>
<gene>
    <name evidence="4" type="ORF">LKD40_15055</name>
</gene>
<dbReference type="InterPro" id="IPR032675">
    <property type="entry name" value="LRR_dom_sf"/>
</dbReference>
<dbReference type="Proteomes" id="UP001198612">
    <property type="component" value="Unassembled WGS sequence"/>
</dbReference>
<evidence type="ECO:0000313" key="4">
    <source>
        <dbReference type="EMBL" id="MCC2229099.1"/>
    </source>
</evidence>
<feature type="signal peptide" evidence="3">
    <location>
        <begin position="1"/>
        <end position="26"/>
    </location>
</feature>
<name>A0AAW4WBR2_9FIRM</name>
<keyword evidence="3" id="KW-0732">Signal</keyword>